<dbReference type="PANTHER" id="PTHR30294:SF38">
    <property type="entry name" value="TRANSPORT PERMEASE PROTEIN"/>
    <property type="match status" value="1"/>
</dbReference>
<comment type="subcellular location">
    <subcellularLocation>
        <location evidence="1">Cell membrane</location>
        <topology evidence="1">Multi-pass membrane protein</topology>
    </subcellularLocation>
</comment>
<feature type="transmembrane region" description="Helical" evidence="6">
    <location>
        <begin position="135"/>
        <end position="152"/>
    </location>
</feature>
<evidence type="ECO:0000256" key="1">
    <source>
        <dbReference type="ARBA" id="ARBA00004651"/>
    </source>
</evidence>
<dbReference type="GO" id="GO:0005886">
    <property type="term" value="C:plasma membrane"/>
    <property type="evidence" value="ECO:0007669"/>
    <property type="project" value="UniProtKB-SubCell"/>
</dbReference>
<dbReference type="PANTHER" id="PTHR30294">
    <property type="entry name" value="MEMBRANE COMPONENT OF ABC TRANSPORTER YHHJ-RELATED"/>
    <property type="match status" value="1"/>
</dbReference>
<keyword evidence="5 6" id="KW-0472">Membrane</keyword>
<keyword evidence="4 6" id="KW-1133">Transmembrane helix</keyword>
<evidence type="ECO:0000256" key="2">
    <source>
        <dbReference type="ARBA" id="ARBA00022475"/>
    </source>
</evidence>
<evidence type="ECO:0000259" key="7">
    <source>
        <dbReference type="Pfam" id="PF01061"/>
    </source>
</evidence>
<evidence type="ECO:0000256" key="5">
    <source>
        <dbReference type="ARBA" id="ARBA00023136"/>
    </source>
</evidence>
<evidence type="ECO:0000256" key="3">
    <source>
        <dbReference type="ARBA" id="ARBA00022692"/>
    </source>
</evidence>
<organism evidence="8">
    <name type="scientific">Timema douglasi</name>
    <name type="common">Walking stick</name>
    <dbReference type="NCBI Taxonomy" id="61478"/>
    <lineage>
        <taxon>Eukaryota</taxon>
        <taxon>Metazoa</taxon>
        <taxon>Ecdysozoa</taxon>
        <taxon>Arthropoda</taxon>
        <taxon>Hexapoda</taxon>
        <taxon>Insecta</taxon>
        <taxon>Pterygota</taxon>
        <taxon>Neoptera</taxon>
        <taxon>Polyneoptera</taxon>
        <taxon>Phasmatodea</taxon>
        <taxon>Timematodea</taxon>
        <taxon>Timematoidea</taxon>
        <taxon>Timematidae</taxon>
        <taxon>Timema</taxon>
    </lineage>
</organism>
<name>A0A7R8VXG0_TIMDO</name>
<dbReference type="AlphaFoldDB" id="A0A7R8VXG0"/>
<gene>
    <name evidence="8" type="ORF">TDIB3V08_LOCUS11427</name>
</gene>
<keyword evidence="3 6" id="KW-0812">Transmembrane</keyword>
<dbReference type="GO" id="GO:0140359">
    <property type="term" value="F:ABC-type transporter activity"/>
    <property type="evidence" value="ECO:0007669"/>
    <property type="project" value="InterPro"/>
</dbReference>
<evidence type="ECO:0000256" key="4">
    <source>
        <dbReference type="ARBA" id="ARBA00022989"/>
    </source>
</evidence>
<protein>
    <recommendedName>
        <fullName evidence="7">ABC-2 type transporter transmembrane domain-containing protein</fullName>
    </recommendedName>
</protein>
<feature type="transmembrane region" description="Helical" evidence="6">
    <location>
        <begin position="158"/>
        <end position="179"/>
    </location>
</feature>
<feature type="domain" description="ABC-2 type transporter transmembrane" evidence="7">
    <location>
        <begin position="121"/>
        <end position="236"/>
    </location>
</feature>
<evidence type="ECO:0000256" key="6">
    <source>
        <dbReference type="SAM" id="Phobius"/>
    </source>
</evidence>
<dbReference type="InterPro" id="IPR051449">
    <property type="entry name" value="ABC-2_transporter_component"/>
</dbReference>
<evidence type="ECO:0000313" key="8">
    <source>
        <dbReference type="EMBL" id="CAD7205275.1"/>
    </source>
</evidence>
<sequence length="275" mass="31079">MSQTKVCPVLLSDWCTSCRSPSPPRFSSSRRWTASGGGLWSQVPAYLHYSKVPGFDARRFTRFSVKWWVRNGVKLGPGEDKIRSYLNETFSGSGLENWAYDTRVRCADHITPPIRGSVTSGEVLLSHVISQMGQTLIQMVLILLMSLYVFGFEIQYNLALAVVLIALQATAGMTFGFLMSSLCEEIRTANYFSLGIFYPYLLTSGIMWPLEAMPTVLRYISYTMPGTLAIQSLRNLIMKDWTLLHPQVFSGFLSSIAYIVVQMWLCLLVMKYKKV</sequence>
<feature type="transmembrane region" description="Helical" evidence="6">
    <location>
        <begin position="191"/>
        <end position="210"/>
    </location>
</feature>
<reference evidence="8" key="1">
    <citation type="submission" date="2020-11" db="EMBL/GenBank/DDBJ databases">
        <authorList>
            <person name="Tran Van P."/>
        </authorList>
    </citation>
    <scope>NUCLEOTIDE SEQUENCE</scope>
</reference>
<dbReference type="EMBL" id="OA574573">
    <property type="protein sequence ID" value="CAD7205275.1"/>
    <property type="molecule type" value="Genomic_DNA"/>
</dbReference>
<dbReference type="Pfam" id="PF01061">
    <property type="entry name" value="ABC2_membrane"/>
    <property type="match status" value="1"/>
</dbReference>
<proteinExistence type="predicted"/>
<accession>A0A7R8VXG0</accession>
<dbReference type="InterPro" id="IPR013525">
    <property type="entry name" value="ABC2_TM"/>
</dbReference>
<keyword evidence="2" id="KW-1003">Cell membrane</keyword>
<feature type="transmembrane region" description="Helical" evidence="6">
    <location>
        <begin position="248"/>
        <end position="270"/>
    </location>
</feature>